<feature type="region of interest" description="Disordered" evidence="1">
    <location>
        <begin position="1"/>
        <end position="154"/>
    </location>
</feature>
<feature type="compositionally biased region" description="Polar residues" evidence="1">
    <location>
        <begin position="600"/>
        <end position="614"/>
    </location>
</feature>
<feature type="compositionally biased region" description="Low complexity" evidence="1">
    <location>
        <begin position="436"/>
        <end position="447"/>
    </location>
</feature>
<feature type="compositionally biased region" description="Polar residues" evidence="1">
    <location>
        <begin position="716"/>
        <end position="737"/>
    </location>
</feature>
<sequence length="1071" mass="115101">MDEDTHTPLGQQSQSTCQHPLPRRTSPTNSVALRHHRVTRDVSRRAKGGPVPPTIAEATPESNAQDSNGNINNDTGSLCRNSSGESHDTGQSDPTAWFDQSNKNPTATFDSHAMDVDPPFFQMASESSNEGKSYQQHPVAPAKLTTAQSSSADEYRSVIDDLTIEIQKLKDELKRFKQKGPDTLRKDQLFEIKFHGLPGRKKRELESTLRDFAANLSGSTDTHSPDTHSSRRKKTSPRNAIYEPGSAGGSGSRSRSKHASSSSGSYNRPVDSAYASMSVGNNSGGVSLAGRQSASSRAKSSEQKVESYLRDIPEGLYPRNVLMTDKEKKKVVVRRLEHLFTGKIGGRHRKHHHHQQQQQQQQQQRPVSAAEQIAAPSHLTPLAADSQQNPQRPLVHQPLTLGGGAPGTGSVPEPSREARILPADQASGLAKKSSSRDNGSASNSGGDQTESGGNGTNTSPPNPPLPEQRPTRPKDLDPDRAQVPSENMEYIKHLGLVPSELIDEPSVHPDTDGWVYLNLLCNLAQLHIISVTPDFVRVAVSDYSAKFQLSPDGRKIRWRGGTEGTKFSSDSSGDNARTGSDIDDTDSSNKDESRKRQKTAHSTSDEFQSGTAGSSRDKTGSKSGSKFAPQVSASSESFHYKPLFARRDSSREQTSMDETLSSFGPVEDSNVGDSRWDHSGSGATANRHKRHRDGAVIYYSGAPFCTDLSGDPGDTSPMTYMMSSGRDQQEPAGSSSVEPLGDKPTTFRPRLAHSDSGSSLNLRPLVDKAPHPEPLEMMGADPDGIPGLTTDSGDDDDSSDTLDIDLLWSDERQYIGVLSLEPSGLGGVMPEDHFVVVVTTRRPKQDPVNVIGGGSGLKTLRDSDATADSILSRLESMTTSSPAPPTSPNLPGGEIEYVSGRIKRLVPVRLPPPAVLFPPFSESSSDDSDMFDSEGDDEFEGSVEVTSRRANITHSDGYPDNVDLTSGDEDGEDPDDEPETNGMYDDEDPSPRIIGRGGRGGRGGSGNASLRVHQQQQQQQQQQQHGVSRLAAGTDARDRSKSLSVAGGTNRSSAATAGEPIGGGSSGYISS</sequence>
<feature type="compositionally biased region" description="Polar residues" evidence="1">
    <location>
        <begin position="91"/>
        <end position="109"/>
    </location>
</feature>
<evidence type="ECO:0000313" key="2">
    <source>
        <dbReference type="EMBL" id="KAF4126158.1"/>
    </source>
</evidence>
<dbReference type="Proteomes" id="UP000749293">
    <property type="component" value="Unassembled WGS sequence"/>
</dbReference>
<name>A0A9P4YZY9_9HYPO</name>
<dbReference type="AlphaFoldDB" id="A0A9P4YZY9"/>
<dbReference type="GO" id="GO:0007623">
    <property type="term" value="P:circadian rhythm"/>
    <property type="evidence" value="ECO:0007669"/>
    <property type="project" value="InterPro"/>
</dbReference>
<proteinExistence type="predicted"/>
<feature type="compositionally biased region" description="Basic residues" evidence="1">
    <location>
        <begin position="345"/>
        <end position="355"/>
    </location>
</feature>
<dbReference type="GeneID" id="55967634"/>
<feature type="region of interest" description="Disordered" evidence="1">
    <location>
        <begin position="342"/>
        <end position="371"/>
    </location>
</feature>
<dbReference type="GO" id="GO:0006355">
    <property type="term" value="P:regulation of DNA-templated transcription"/>
    <property type="evidence" value="ECO:0007669"/>
    <property type="project" value="InterPro"/>
</dbReference>
<reference evidence="2" key="1">
    <citation type="submission" date="2020-03" db="EMBL/GenBank/DDBJ databases">
        <title>Site-based positive gene gene selection in Geosmithia morbida across the United States reveals a broad range of putative effectors and factors for local host and environmental adapation.</title>
        <authorList>
            <person name="Onufrak A."/>
            <person name="Murdoch R.W."/>
            <person name="Gazis R."/>
            <person name="Huff M."/>
            <person name="Staton M."/>
            <person name="Klingeman W."/>
            <person name="Hadziabdic D."/>
        </authorList>
    </citation>
    <scope>NUCLEOTIDE SEQUENCE</scope>
    <source>
        <strain evidence="2">1262</strain>
    </source>
</reference>
<feature type="region of interest" description="Disordered" evidence="1">
    <location>
        <begin position="875"/>
        <end position="894"/>
    </location>
</feature>
<feature type="region of interest" description="Disordered" evidence="1">
    <location>
        <begin position="554"/>
        <end position="633"/>
    </location>
</feature>
<keyword evidence="3" id="KW-1185">Reference proteome</keyword>
<feature type="region of interest" description="Disordered" evidence="1">
    <location>
        <begin position="703"/>
        <end position="801"/>
    </location>
</feature>
<dbReference type="GO" id="GO:0005737">
    <property type="term" value="C:cytoplasm"/>
    <property type="evidence" value="ECO:0007669"/>
    <property type="project" value="InterPro"/>
</dbReference>
<feature type="region of interest" description="Disordered" evidence="1">
    <location>
        <begin position="383"/>
        <end position="481"/>
    </location>
</feature>
<dbReference type="OrthoDB" id="2536795at2759"/>
<feature type="compositionally biased region" description="Acidic residues" evidence="1">
    <location>
        <begin position="792"/>
        <end position="801"/>
    </location>
</feature>
<gene>
    <name evidence="2" type="ORF">GMORB2_1404</name>
</gene>
<dbReference type="GO" id="GO:0005634">
    <property type="term" value="C:nucleus"/>
    <property type="evidence" value="ECO:0007669"/>
    <property type="project" value="InterPro"/>
</dbReference>
<feature type="compositionally biased region" description="Acidic residues" evidence="1">
    <location>
        <begin position="924"/>
        <end position="941"/>
    </location>
</feature>
<feature type="compositionally biased region" description="Gly residues" evidence="1">
    <location>
        <begin position="995"/>
        <end position="1006"/>
    </location>
</feature>
<feature type="compositionally biased region" description="Basic and acidic residues" evidence="1">
    <location>
        <begin position="469"/>
        <end position="480"/>
    </location>
</feature>
<feature type="compositionally biased region" description="Polar residues" evidence="1">
    <location>
        <begin position="60"/>
        <end position="84"/>
    </location>
</feature>
<feature type="compositionally biased region" description="Polar residues" evidence="1">
    <location>
        <begin position="8"/>
        <end position="18"/>
    </location>
</feature>
<dbReference type="EMBL" id="JAANYQ010000002">
    <property type="protein sequence ID" value="KAF4126158.1"/>
    <property type="molecule type" value="Genomic_DNA"/>
</dbReference>
<feature type="compositionally biased region" description="Acidic residues" evidence="1">
    <location>
        <begin position="966"/>
        <end position="988"/>
    </location>
</feature>
<protein>
    <submittedName>
        <fullName evidence="2">Frequency clock protein</fullName>
    </submittedName>
</protein>
<evidence type="ECO:0000313" key="3">
    <source>
        <dbReference type="Proteomes" id="UP000749293"/>
    </source>
</evidence>
<feature type="compositionally biased region" description="Polar residues" evidence="1">
    <location>
        <begin position="652"/>
        <end position="662"/>
    </location>
</feature>
<comment type="caution">
    <text evidence="2">The sequence shown here is derived from an EMBL/GenBank/DDBJ whole genome shotgun (WGS) entry which is preliminary data.</text>
</comment>
<organism evidence="2 3">
    <name type="scientific">Geosmithia morbida</name>
    <dbReference type="NCBI Taxonomy" id="1094350"/>
    <lineage>
        <taxon>Eukaryota</taxon>
        <taxon>Fungi</taxon>
        <taxon>Dikarya</taxon>
        <taxon>Ascomycota</taxon>
        <taxon>Pezizomycotina</taxon>
        <taxon>Sordariomycetes</taxon>
        <taxon>Hypocreomycetidae</taxon>
        <taxon>Hypocreales</taxon>
        <taxon>Bionectriaceae</taxon>
        <taxon>Geosmithia</taxon>
    </lineage>
</organism>
<feature type="compositionally biased region" description="Polar residues" evidence="1">
    <location>
        <begin position="124"/>
        <end position="136"/>
    </location>
</feature>
<evidence type="ECO:0000256" key="1">
    <source>
        <dbReference type="SAM" id="MobiDB-lite"/>
    </source>
</evidence>
<feature type="compositionally biased region" description="Polar residues" evidence="1">
    <location>
        <begin position="944"/>
        <end position="954"/>
    </location>
</feature>
<feature type="region of interest" description="Disordered" evidence="1">
    <location>
        <begin position="196"/>
        <end position="268"/>
    </location>
</feature>
<feature type="compositionally biased region" description="Gly residues" evidence="1">
    <location>
        <begin position="1060"/>
        <end position="1071"/>
    </location>
</feature>
<feature type="compositionally biased region" description="Polar residues" evidence="1">
    <location>
        <begin position="565"/>
        <end position="578"/>
    </location>
</feature>
<feature type="region of interest" description="Disordered" evidence="1">
    <location>
        <begin position="645"/>
        <end position="688"/>
    </location>
</feature>
<dbReference type="RefSeq" id="XP_035324810.1">
    <property type="nucleotide sequence ID" value="XM_035463386.1"/>
</dbReference>
<dbReference type="InterPro" id="IPR018554">
    <property type="entry name" value="FRQ"/>
</dbReference>
<feature type="compositionally biased region" description="Low complexity" evidence="1">
    <location>
        <begin position="1014"/>
        <end position="1024"/>
    </location>
</feature>
<feature type="region of interest" description="Disordered" evidence="1">
    <location>
        <begin position="286"/>
        <end position="306"/>
    </location>
</feature>
<feature type="region of interest" description="Disordered" evidence="1">
    <location>
        <begin position="917"/>
        <end position="1071"/>
    </location>
</feature>
<accession>A0A9P4YZY9</accession>
<feature type="compositionally biased region" description="Basic and acidic residues" evidence="1">
    <location>
        <begin position="765"/>
        <end position="774"/>
    </location>
</feature>
<dbReference type="Pfam" id="PF09421">
    <property type="entry name" value="FRQ"/>
    <property type="match status" value="1"/>
</dbReference>